<proteinExistence type="predicted"/>
<sequence>MKAVRTTLLIFYWCIPCLTILWLLNLFYFNRFFETPILSPRAPLDYPYSFAIATFVSLCCSAIAIWVYQERRSNFNPLIICLGAFIGFLGNVLIITKVDNYNRSIGIAFFFVLATTLLSVLIFLILGFFIASVPKKTKGYLLRSSLETASKISLALLIYLFPFAIIFGLTIFLACQFPAQKTPSFSQRLLYGSPLLATILIPYFLLINTSFPPGTIIPANIRHEWGLRNFSYTYEGESNRLEACKLITDYIGDVKTTALVEDNNALYRSLSPSDSYSMFTLELIGTKGIAIAKVCSSTRCPRTNFIGIIKSKSGSQEIDISPCLNLN</sequence>
<dbReference type="EMBL" id="MRCB01000034">
    <property type="protein sequence ID" value="OKH20135.1"/>
    <property type="molecule type" value="Genomic_DNA"/>
</dbReference>
<name>A0A1U7H9C9_9CYAN</name>
<feature type="transmembrane region" description="Helical" evidence="1">
    <location>
        <begin position="189"/>
        <end position="207"/>
    </location>
</feature>
<keyword evidence="3" id="KW-1185">Reference proteome</keyword>
<comment type="caution">
    <text evidence="2">The sequence shown here is derived from an EMBL/GenBank/DDBJ whole genome shotgun (WGS) entry which is preliminary data.</text>
</comment>
<keyword evidence="1" id="KW-0472">Membrane</keyword>
<protein>
    <submittedName>
        <fullName evidence="2">Uncharacterized protein</fullName>
    </submittedName>
</protein>
<evidence type="ECO:0000313" key="3">
    <source>
        <dbReference type="Proteomes" id="UP000186868"/>
    </source>
</evidence>
<gene>
    <name evidence="2" type="ORF">NIES593_19785</name>
</gene>
<accession>A0A1U7H9C9</accession>
<organism evidence="2 3">
    <name type="scientific">Hydrococcus rivularis NIES-593</name>
    <dbReference type="NCBI Taxonomy" id="1921803"/>
    <lineage>
        <taxon>Bacteria</taxon>
        <taxon>Bacillati</taxon>
        <taxon>Cyanobacteriota</taxon>
        <taxon>Cyanophyceae</taxon>
        <taxon>Pleurocapsales</taxon>
        <taxon>Hydrococcaceae</taxon>
        <taxon>Hydrococcus</taxon>
    </lineage>
</organism>
<keyword evidence="1" id="KW-0812">Transmembrane</keyword>
<dbReference type="AlphaFoldDB" id="A0A1U7H9C9"/>
<dbReference type="RefSeq" id="WP_073601228.1">
    <property type="nucleotide sequence ID" value="NZ_MRCB01000034.1"/>
</dbReference>
<dbReference type="Proteomes" id="UP000186868">
    <property type="component" value="Unassembled WGS sequence"/>
</dbReference>
<keyword evidence="1" id="KW-1133">Transmembrane helix</keyword>
<feature type="transmembrane region" description="Helical" evidence="1">
    <location>
        <begin position="75"/>
        <end position="95"/>
    </location>
</feature>
<feature type="transmembrane region" description="Helical" evidence="1">
    <location>
        <begin position="48"/>
        <end position="68"/>
    </location>
</feature>
<feature type="transmembrane region" description="Helical" evidence="1">
    <location>
        <begin position="107"/>
        <end position="131"/>
    </location>
</feature>
<feature type="transmembrane region" description="Helical" evidence="1">
    <location>
        <begin position="152"/>
        <end position="174"/>
    </location>
</feature>
<reference evidence="2 3" key="1">
    <citation type="submission" date="2016-11" db="EMBL/GenBank/DDBJ databases">
        <title>Draft Genome Sequences of Nine Cyanobacterial Strains from Diverse Habitats.</title>
        <authorList>
            <person name="Zhu T."/>
            <person name="Hou S."/>
            <person name="Lu X."/>
            <person name="Hess W.R."/>
        </authorList>
    </citation>
    <scope>NUCLEOTIDE SEQUENCE [LARGE SCALE GENOMIC DNA]</scope>
    <source>
        <strain evidence="2 3">NIES-593</strain>
    </source>
</reference>
<feature type="transmembrane region" description="Helical" evidence="1">
    <location>
        <begin position="7"/>
        <end position="28"/>
    </location>
</feature>
<evidence type="ECO:0000256" key="1">
    <source>
        <dbReference type="SAM" id="Phobius"/>
    </source>
</evidence>
<evidence type="ECO:0000313" key="2">
    <source>
        <dbReference type="EMBL" id="OKH20135.1"/>
    </source>
</evidence>